<evidence type="ECO:0000313" key="1">
    <source>
        <dbReference type="EMBL" id="MBU2670205.1"/>
    </source>
</evidence>
<dbReference type="RefSeq" id="WP_215795429.1">
    <property type="nucleotide sequence ID" value="NZ_JAHKKG010000018.1"/>
</dbReference>
<name>A0ABS5Z3D7_9ACTN</name>
<gene>
    <name evidence="1" type="ORF">KOI35_42565</name>
</gene>
<comment type="caution">
    <text evidence="1">The sequence shown here is derived from an EMBL/GenBank/DDBJ whole genome shotgun (WGS) entry which is preliminary data.</text>
</comment>
<reference evidence="1 2" key="1">
    <citation type="submission" date="2021-06" db="EMBL/GenBank/DDBJ databases">
        <title>Actinoplanes lichenicola sp. nov., and Actinoplanes ovalisporus sp. nov., isolated from lichen in Thailand.</title>
        <authorList>
            <person name="Saeng-In P."/>
            <person name="Kanchanasin P."/>
            <person name="Yuki M."/>
            <person name="Kudo T."/>
            <person name="Ohkuma M."/>
            <person name="Phongsopitanun W."/>
            <person name="Tanasupawat S."/>
        </authorList>
    </citation>
    <scope>NUCLEOTIDE SEQUENCE [LARGE SCALE GENOMIC DNA]</scope>
    <source>
        <strain evidence="1 2">NBRC 110975</strain>
    </source>
</reference>
<dbReference type="EMBL" id="JAHKKG010000018">
    <property type="protein sequence ID" value="MBU2670205.1"/>
    <property type="molecule type" value="Genomic_DNA"/>
</dbReference>
<proteinExistence type="predicted"/>
<protein>
    <submittedName>
        <fullName evidence="1">Uncharacterized protein</fullName>
    </submittedName>
</protein>
<accession>A0ABS5Z3D7</accession>
<keyword evidence="2" id="KW-1185">Reference proteome</keyword>
<sequence length="322" mass="35122">MDFAELRPQTRVTGLAPAAVVTIVAVTMHGRDAASIVYRHGNGKLGEDLLLRSHLERLAPVTAEPPDPLSTGYSPMAIGNDDGWAAYVGRAWVAVADVRGKHVAPPLPAAMRSPRSGPSLGGSSQGHAYWRPLLHLLVMGLGWRSVRVGLRRWLDAGSPTDSPVLAVVDRWWGPYLPSFIGSSTAASTDDYLRGFFDEHAAPVRSEAVPQRCLEDPDWDHLWSGGTDPMHLAFHFHCDLQLAGEPTGLTIGADETRRACLLTDAYAGWYSTLYASGLTQNSVGASWRVDVVVKPLGWLGTYRISRDTGAWFSGRHRWHALGW</sequence>
<dbReference type="Proteomes" id="UP001519654">
    <property type="component" value="Unassembled WGS sequence"/>
</dbReference>
<organism evidence="1 2">
    <name type="scientific">Paractinoplanes bogorensis</name>
    <dbReference type="NCBI Taxonomy" id="1610840"/>
    <lineage>
        <taxon>Bacteria</taxon>
        <taxon>Bacillati</taxon>
        <taxon>Actinomycetota</taxon>
        <taxon>Actinomycetes</taxon>
        <taxon>Micromonosporales</taxon>
        <taxon>Micromonosporaceae</taxon>
        <taxon>Paractinoplanes</taxon>
    </lineage>
</organism>
<evidence type="ECO:0000313" key="2">
    <source>
        <dbReference type="Proteomes" id="UP001519654"/>
    </source>
</evidence>